<dbReference type="PANTHER" id="PTHR43283">
    <property type="entry name" value="BETA-LACTAMASE-RELATED"/>
    <property type="match status" value="1"/>
</dbReference>
<dbReference type="Gene3D" id="2.60.40.10">
    <property type="entry name" value="Immunoglobulins"/>
    <property type="match status" value="1"/>
</dbReference>
<evidence type="ECO:0000256" key="1">
    <source>
        <dbReference type="PROSITE-ProRule" id="PRU00339"/>
    </source>
</evidence>
<feature type="domain" description="Beta-lactamase-related" evidence="3">
    <location>
        <begin position="26"/>
        <end position="318"/>
    </location>
</feature>
<dbReference type="SUPFAM" id="SSF56601">
    <property type="entry name" value="beta-lactamase/transpeptidase-like"/>
    <property type="match status" value="1"/>
</dbReference>
<dbReference type="Gene3D" id="3.40.710.10">
    <property type="entry name" value="DD-peptidase/beta-lactamase superfamily"/>
    <property type="match status" value="1"/>
</dbReference>
<dbReference type="PROSITE" id="PS50005">
    <property type="entry name" value="TPR"/>
    <property type="match status" value="1"/>
</dbReference>
<evidence type="ECO:0000259" key="4">
    <source>
        <dbReference type="Pfam" id="PF16561"/>
    </source>
</evidence>
<dbReference type="OrthoDB" id="1357763at2"/>
<dbReference type="EMBL" id="CP001699">
    <property type="protein sequence ID" value="ACU61953.1"/>
    <property type="molecule type" value="Genomic_DNA"/>
</dbReference>
<dbReference type="PANTHER" id="PTHR43283:SF18">
    <property type="match status" value="1"/>
</dbReference>
<dbReference type="Pfam" id="PF00144">
    <property type="entry name" value="Beta-lactamase"/>
    <property type="match status" value="1"/>
</dbReference>
<dbReference type="RefSeq" id="WP_012792121.1">
    <property type="nucleotide sequence ID" value="NC_013132.1"/>
</dbReference>
<proteinExistence type="predicted"/>
<accession>A0A979GTB0</accession>
<name>A0A979GTB0_CHIPD</name>
<dbReference type="Proteomes" id="UP000002215">
    <property type="component" value="Chromosome"/>
</dbReference>
<keyword evidence="2" id="KW-0732">Signal</keyword>
<feature type="repeat" description="TPR" evidence="1">
    <location>
        <begin position="416"/>
        <end position="449"/>
    </location>
</feature>
<dbReference type="InterPro" id="IPR014756">
    <property type="entry name" value="Ig_E-set"/>
</dbReference>
<dbReference type="InterPro" id="IPR050789">
    <property type="entry name" value="Diverse_Enzym_Activities"/>
</dbReference>
<dbReference type="SUPFAM" id="SSF48452">
    <property type="entry name" value="TPR-like"/>
    <property type="match status" value="1"/>
</dbReference>
<gene>
    <name evidence="5" type="ordered locus">Cpin_4511</name>
</gene>
<dbReference type="InterPro" id="IPR001466">
    <property type="entry name" value="Beta-lactam-related"/>
</dbReference>
<dbReference type="InterPro" id="IPR019734">
    <property type="entry name" value="TPR_rpt"/>
</dbReference>
<organism evidence="5 6">
    <name type="scientific">Chitinophaga pinensis (strain ATCC 43595 / DSM 2588 / LMG 13176 / NBRC 15968 / NCIMB 11800 / UQM 2034)</name>
    <dbReference type="NCBI Taxonomy" id="485918"/>
    <lineage>
        <taxon>Bacteria</taxon>
        <taxon>Pseudomonadati</taxon>
        <taxon>Bacteroidota</taxon>
        <taxon>Chitinophagia</taxon>
        <taxon>Chitinophagales</taxon>
        <taxon>Chitinophagaceae</taxon>
        <taxon>Chitinophaga</taxon>
    </lineage>
</organism>
<feature type="chain" id="PRO_5036963309" evidence="2">
    <location>
        <begin position="21"/>
        <end position="555"/>
    </location>
</feature>
<dbReference type="Pfam" id="PF16561">
    <property type="entry name" value="AMPK1_CBM"/>
    <property type="match status" value="1"/>
</dbReference>
<dbReference type="InterPro" id="IPR012338">
    <property type="entry name" value="Beta-lactam/transpept-like"/>
</dbReference>
<feature type="signal peptide" evidence="2">
    <location>
        <begin position="1"/>
        <end position="20"/>
    </location>
</feature>
<evidence type="ECO:0000313" key="6">
    <source>
        <dbReference type="Proteomes" id="UP000002215"/>
    </source>
</evidence>
<dbReference type="Gene3D" id="1.25.40.10">
    <property type="entry name" value="Tetratricopeptide repeat domain"/>
    <property type="match status" value="1"/>
</dbReference>
<keyword evidence="1" id="KW-0802">TPR repeat</keyword>
<sequence>MSKTLLCTAALVASSSLCQAQDQTAALQALMTRAHVPGLSLAYVKNGKVAQTYYLGTRSNDTGGKVDTQTVFQAASLTKVAFAYGVMHLVEQGKLDLDKPLSSYYSYPDLQYDARAAKVTAREVLSHTSGLPNWRNGDTLKFKYNPGERWNYSGEGFVWLGKVVEHITGKELEPWLEETVLQPLGMERSGFIWKNEFDQNYAWPHTETGTTSGRWTPDKVNTAASLHTTADSYAKLLCALLDKKGLKPATFKTMLQPQAHSQVEQGKTTLSWSLGVGRQETAAGPAFWQWGDNGTFKAFLIGYPEKKEGLVYFANSAAGLTIAGDILQLFFGGAQPAIAWVTNEDPDIRHIALLNDLLHEPFTTAMAPFMKGSIQDTAALPESKMNWVAYRLLENRRPELAEQLFRLNTQTYPDSVDAYAGLAEAALRSGRPKEAEQWYTKAATLKPAKTNYKQMALKLDSTFVEPPVAADSSLTFFRLGDFPGAKLVSLAGTFNGWNDLEVPMRWKNGAWEAALRLAPGTYQYKFVIDGVWLSDPRNPKTHEGDMNSILVVTAK</sequence>
<protein>
    <submittedName>
        <fullName evidence="5">Beta-lactamase</fullName>
    </submittedName>
</protein>
<evidence type="ECO:0000259" key="3">
    <source>
        <dbReference type="Pfam" id="PF00144"/>
    </source>
</evidence>
<reference evidence="6" key="1">
    <citation type="submission" date="2009-08" db="EMBL/GenBank/DDBJ databases">
        <title>The complete genome of Chitinophaga pinensis DSM 2588.</title>
        <authorList>
            <consortium name="US DOE Joint Genome Institute (JGI-PGF)"/>
            <person name="Lucas S."/>
            <person name="Copeland A."/>
            <person name="Lapidus A."/>
            <person name="Glavina del Rio T."/>
            <person name="Dalin E."/>
            <person name="Tice H."/>
            <person name="Bruce D."/>
            <person name="Goodwin L."/>
            <person name="Pitluck S."/>
            <person name="Kyrpides N."/>
            <person name="Mavromatis K."/>
            <person name="Ivanova N."/>
            <person name="Mikhailova N."/>
            <person name="Sims D."/>
            <person name="Meinche L."/>
            <person name="Brettin T."/>
            <person name="Detter J.C."/>
            <person name="Han C."/>
            <person name="Larimer F."/>
            <person name="Land M."/>
            <person name="Hauser L."/>
            <person name="Markowitz V."/>
            <person name="Cheng J.-F."/>
            <person name="Hugenholtz P."/>
            <person name="Woyke T."/>
            <person name="Wu D."/>
            <person name="Spring S."/>
            <person name="Klenk H.-P."/>
            <person name="Eisen J.A."/>
        </authorList>
    </citation>
    <scope>NUCLEOTIDE SEQUENCE [LARGE SCALE GENOMIC DNA]</scope>
    <source>
        <strain evidence="6">ATCC 43595 / DSM 2588 / LMG 13176 / NBRC 15968 / NCIMB 11800 / UQM 2034</strain>
    </source>
</reference>
<feature type="domain" description="AMP-activated protein kinase glycogen-binding" evidence="4">
    <location>
        <begin position="484"/>
        <end position="552"/>
    </location>
</feature>
<evidence type="ECO:0000313" key="5">
    <source>
        <dbReference type="EMBL" id="ACU61953.1"/>
    </source>
</evidence>
<reference evidence="5 6" key="2">
    <citation type="journal article" date="2010" name="Stand. Genomic Sci.">
        <title>Complete genome sequence of Chitinophaga pinensis type strain (UQM 2034).</title>
        <authorList>
            <person name="Glavina Del Rio T."/>
            <person name="Abt B."/>
            <person name="Spring S."/>
            <person name="Lapidus A."/>
            <person name="Nolan M."/>
            <person name="Tice H."/>
            <person name="Copeland A."/>
            <person name="Cheng J.F."/>
            <person name="Chen F."/>
            <person name="Bruce D."/>
            <person name="Goodwin L."/>
            <person name="Pitluck S."/>
            <person name="Ivanova N."/>
            <person name="Mavromatis K."/>
            <person name="Mikhailova N."/>
            <person name="Pati A."/>
            <person name="Chen A."/>
            <person name="Palaniappan K."/>
            <person name="Land M."/>
            <person name="Hauser L."/>
            <person name="Chang Y.J."/>
            <person name="Jeffries C.D."/>
            <person name="Chain P."/>
            <person name="Saunders E."/>
            <person name="Detter J.C."/>
            <person name="Brettin T."/>
            <person name="Rohde M."/>
            <person name="Goker M."/>
            <person name="Bristow J."/>
            <person name="Eisen J.A."/>
            <person name="Markowitz V."/>
            <person name="Hugenholtz P."/>
            <person name="Kyrpides N.C."/>
            <person name="Klenk H.P."/>
            <person name="Lucas S."/>
        </authorList>
    </citation>
    <scope>NUCLEOTIDE SEQUENCE [LARGE SCALE GENOMIC DNA]</scope>
    <source>
        <strain evidence="6">ATCC 43595 / DSM 2588 / LMG 13176 / NBRC 15968 / NCIMB 11800 / UQM 2034</strain>
    </source>
</reference>
<evidence type="ECO:0000256" key="2">
    <source>
        <dbReference type="SAM" id="SignalP"/>
    </source>
</evidence>
<dbReference type="SUPFAM" id="SSF81296">
    <property type="entry name" value="E set domains"/>
    <property type="match status" value="1"/>
</dbReference>
<dbReference type="InterPro" id="IPR013783">
    <property type="entry name" value="Ig-like_fold"/>
</dbReference>
<dbReference type="InterPro" id="IPR032640">
    <property type="entry name" value="AMPK1_CBM"/>
</dbReference>
<dbReference type="InterPro" id="IPR011990">
    <property type="entry name" value="TPR-like_helical_dom_sf"/>
</dbReference>
<dbReference type="KEGG" id="cpi:Cpin_4511"/>
<dbReference type="CDD" id="cd02859">
    <property type="entry name" value="E_set_AMPKbeta_like_N"/>
    <property type="match status" value="1"/>
</dbReference>
<dbReference type="AlphaFoldDB" id="A0A979GTB0"/>